<organism evidence="4 5">
    <name type="scientific">Brachybacterium kimchii</name>
    <dbReference type="NCBI Taxonomy" id="2942909"/>
    <lineage>
        <taxon>Bacteria</taxon>
        <taxon>Bacillati</taxon>
        <taxon>Actinomycetota</taxon>
        <taxon>Actinomycetes</taxon>
        <taxon>Micrococcales</taxon>
        <taxon>Dermabacteraceae</taxon>
        <taxon>Brachybacterium</taxon>
    </lineage>
</organism>
<evidence type="ECO:0000256" key="2">
    <source>
        <dbReference type="SAM" id="Phobius"/>
    </source>
</evidence>
<proteinExistence type="predicted"/>
<dbReference type="EMBL" id="CP097218">
    <property type="protein sequence ID" value="UQN30382.1"/>
    <property type="molecule type" value="Genomic_DNA"/>
</dbReference>
<reference evidence="4" key="1">
    <citation type="submission" date="2022-05" db="EMBL/GenBank/DDBJ databases">
        <title>Genomic analysis of Brachybacterium sp. CBA3104.</title>
        <authorList>
            <person name="Roh S.W."/>
            <person name="Kim Y.B."/>
            <person name="Kim Y."/>
        </authorList>
    </citation>
    <scope>NUCLEOTIDE SEQUENCE</scope>
    <source>
        <strain evidence="4">CBA3104</strain>
    </source>
</reference>
<feature type="transmembrane region" description="Helical" evidence="2">
    <location>
        <begin position="338"/>
        <end position="357"/>
    </location>
</feature>
<gene>
    <name evidence="4" type="ORF">M4486_03285</name>
</gene>
<accession>A0ABY4N9A9</accession>
<feature type="transmembrane region" description="Helical" evidence="2">
    <location>
        <begin position="266"/>
        <end position="286"/>
    </location>
</feature>
<feature type="domain" description="Acyltransferase 3" evidence="3">
    <location>
        <begin position="93"/>
        <end position="390"/>
    </location>
</feature>
<feature type="transmembrane region" description="Helical" evidence="2">
    <location>
        <begin position="183"/>
        <end position="204"/>
    </location>
</feature>
<dbReference type="PANTHER" id="PTHR37312">
    <property type="entry name" value="MEMBRANE-BOUND ACYLTRANSFERASE YKRP-RELATED"/>
    <property type="match status" value="1"/>
</dbReference>
<sequence>MAGQQDPSAEPAPTETAGTGPAGGSAPSGPTHTPRRPPTHRAHGDAHGASAPGALDTRAASSAPAPSDPARTATSAPPADSAKPAKKPRDPLLDNARAILIALVVVGHTIESNDNPHLDVLYTWIYSFHMPAFVAISGFLCRSYRNEPRQISRLLTGMLLPYLIFQVIHSVEGDLLDGDPISVSLWHPAWTLWFLLALTFWRVFSPVLRSLRYPLVFAVAISVLAPLEADLDTVLTWGRVLSFLPFFVMGLMCTPEMLARIRDVRWGRAIGAAAFACALVVAVITHDKFSNDIFTMSRSFSENDLGNVYGMVTRVLVLICGTILTVALVMVAPRRHHWFTALGVESLTIYLIHPLLLQIPRDLGWFDTMTSNLDAVLLVVGALLLVLILSRAPVVKVLSWITSPPIGHWLVREEKGSAAGPARR</sequence>
<evidence type="ECO:0000256" key="1">
    <source>
        <dbReference type="SAM" id="MobiDB-lite"/>
    </source>
</evidence>
<dbReference type="GO" id="GO:0016746">
    <property type="term" value="F:acyltransferase activity"/>
    <property type="evidence" value="ECO:0007669"/>
    <property type="project" value="UniProtKB-KW"/>
</dbReference>
<feature type="transmembrane region" description="Helical" evidence="2">
    <location>
        <begin position="122"/>
        <end position="141"/>
    </location>
</feature>
<evidence type="ECO:0000313" key="4">
    <source>
        <dbReference type="EMBL" id="UQN30382.1"/>
    </source>
</evidence>
<dbReference type="InterPro" id="IPR052734">
    <property type="entry name" value="Nod_factor_acetyltransferase"/>
</dbReference>
<feature type="transmembrane region" description="Helical" evidence="2">
    <location>
        <begin position="235"/>
        <end position="254"/>
    </location>
</feature>
<keyword evidence="4" id="KW-0808">Transferase</keyword>
<protein>
    <submittedName>
        <fullName evidence="4">Acyltransferase family protein</fullName>
    </submittedName>
</protein>
<keyword evidence="2" id="KW-1133">Transmembrane helix</keyword>
<dbReference type="PANTHER" id="PTHR37312:SF1">
    <property type="entry name" value="MEMBRANE-BOUND ACYLTRANSFERASE YKRP-RELATED"/>
    <property type="match status" value="1"/>
</dbReference>
<name>A0ABY4N9A9_9MICO</name>
<keyword evidence="5" id="KW-1185">Reference proteome</keyword>
<feature type="transmembrane region" description="Helical" evidence="2">
    <location>
        <begin position="306"/>
        <end position="331"/>
    </location>
</feature>
<feature type="transmembrane region" description="Helical" evidence="2">
    <location>
        <begin position="369"/>
        <end position="389"/>
    </location>
</feature>
<feature type="region of interest" description="Disordered" evidence="1">
    <location>
        <begin position="1"/>
        <end position="90"/>
    </location>
</feature>
<keyword evidence="2" id="KW-0812">Transmembrane</keyword>
<feature type="transmembrane region" description="Helical" evidence="2">
    <location>
        <begin position="211"/>
        <end position="229"/>
    </location>
</feature>
<dbReference type="InterPro" id="IPR002656">
    <property type="entry name" value="Acyl_transf_3_dom"/>
</dbReference>
<dbReference type="Pfam" id="PF01757">
    <property type="entry name" value="Acyl_transf_3"/>
    <property type="match status" value="1"/>
</dbReference>
<keyword evidence="4" id="KW-0012">Acyltransferase</keyword>
<dbReference type="RefSeq" id="WP_249479631.1">
    <property type="nucleotide sequence ID" value="NZ_CP097218.1"/>
</dbReference>
<feature type="compositionally biased region" description="Low complexity" evidence="1">
    <location>
        <begin position="7"/>
        <end position="32"/>
    </location>
</feature>
<evidence type="ECO:0000313" key="5">
    <source>
        <dbReference type="Proteomes" id="UP001055868"/>
    </source>
</evidence>
<dbReference type="Proteomes" id="UP001055868">
    <property type="component" value="Chromosome"/>
</dbReference>
<keyword evidence="2" id="KW-0472">Membrane</keyword>
<feature type="transmembrane region" description="Helical" evidence="2">
    <location>
        <begin position="153"/>
        <end position="171"/>
    </location>
</feature>
<evidence type="ECO:0000259" key="3">
    <source>
        <dbReference type="Pfam" id="PF01757"/>
    </source>
</evidence>
<feature type="compositionally biased region" description="Low complexity" evidence="1">
    <location>
        <begin position="57"/>
        <end position="82"/>
    </location>
</feature>